<gene>
    <name evidence="4" type="ORF">IPJ27_07625</name>
</gene>
<accession>A0A935PWI8</accession>
<dbReference type="CDD" id="cd05401">
    <property type="entry name" value="NT_GlnE_GlnD_like"/>
    <property type="match status" value="1"/>
</dbReference>
<dbReference type="SUPFAM" id="SSF81301">
    <property type="entry name" value="Nucleotidyltransferase"/>
    <property type="match status" value="1"/>
</dbReference>
<dbReference type="PANTHER" id="PTHR43080:SF2">
    <property type="entry name" value="CBS DOMAIN-CONTAINING PROTEIN"/>
    <property type="match status" value="1"/>
</dbReference>
<dbReference type="SMART" id="SM00116">
    <property type="entry name" value="CBS"/>
    <property type="match status" value="2"/>
</dbReference>
<dbReference type="CDD" id="cd04587">
    <property type="entry name" value="CBS_pair_CAP-ED_NT_Pol-beta-like_DUF294_assoc"/>
    <property type="match status" value="1"/>
</dbReference>
<comment type="caution">
    <text evidence="4">The sequence shown here is derived from an EMBL/GenBank/DDBJ whole genome shotgun (WGS) entry which is preliminary data.</text>
</comment>
<name>A0A935PWI8_9PROT</name>
<dbReference type="Proteomes" id="UP000697998">
    <property type="component" value="Unassembled WGS sequence"/>
</dbReference>
<evidence type="ECO:0000259" key="3">
    <source>
        <dbReference type="PROSITE" id="PS51371"/>
    </source>
</evidence>
<evidence type="ECO:0000256" key="2">
    <source>
        <dbReference type="PROSITE-ProRule" id="PRU00703"/>
    </source>
</evidence>
<feature type="domain" description="CBS" evidence="3">
    <location>
        <begin position="220"/>
        <end position="279"/>
    </location>
</feature>
<protein>
    <submittedName>
        <fullName evidence="4">Cyclic nucleotide-binding/CBS domain-containing protein</fullName>
    </submittedName>
</protein>
<dbReference type="Gene3D" id="2.60.120.10">
    <property type="entry name" value="Jelly Rolls"/>
    <property type="match status" value="1"/>
</dbReference>
<dbReference type="InterPro" id="IPR018821">
    <property type="entry name" value="DUF294_put_nucleoTrafse_sb-bd"/>
</dbReference>
<evidence type="ECO:0000313" key="5">
    <source>
        <dbReference type="Proteomes" id="UP000697998"/>
    </source>
</evidence>
<proteinExistence type="predicted"/>
<organism evidence="4 5">
    <name type="scientific">Candidatus Accumulibacter proximus</name>
    <dbReference type="NCBI Taxonomy" id="2954385"/>
    <lineage>
        <taxon>Bacteria</taxon>
        <taxon>Pseudomonadati</taxon>
        <taxon>Pseudomonadota</taxon>
        <taxon>Betaproteobacteria</taxon>
        <taxon>Candidatus Accumulibacter</taxon>
    </lineage>
</organism>
<dbReference type="PROSITE" id="PS51371">
    <property type="entry name" value="CBS"/>
    <property type="match status" value="2"/>
</dbReference>
<feature type="domain" description="CBS" evidence="3">
    <location>
        <begin position="156"/>
        <end position="212"/>
    </location>
</feature>
<dbReference type="InterPro" id="IPR046342">
    <property type="entry name" value="CBS_dom_sf"/>
</dbReference>
<dbReference type="EMBL" id="JADJMH010000005">
    <property type="protein sequence ID" value="MBK7674639.1"/>
    <property type="molecule type" value="Genomic_DNA"/>
</dbReference>
<reference evidence="4 5" key="1">
    <citation type="submission" date="2020-10" db="EMBL/GenBank/DDBJ databases">
        <title>Connecting structure to function with the recovery of over 1000 high-quality activated sludge metagenome-assembled genomes encoding full-length rRNA genes using long-read sequencing.</title>
        <authorList>
            <person name="Singleton C.M."/>
            <person name="Petriglieri F."/>
            <person name="Kristensen J.M."/>
            <person name="Kirkegaard R.H."/>
            <person name="Michaelsen T.Y."/>
            <person name="Andersen M.H."/>
            <person name="Karst S.M."/>
            <person name="Dueholm M.S."/>
            <person name="Nielsen P.H."/>
            <person name="Albertsen M."/>
        </authorList>
    </citation>
    <scope>NUCLEOTIDE SEQUENCE [LARGE SCALE GENOMIC DNA]</scope>
    <source>
        <strain evidence="4">EsbW_18-Q3-R4-48_BATAC.285</strain>
    </source>
</reference>
<dbReference type="InterPro" id="IPR018490">
    <property type="entry name" value="cNMP-bd_dom_sf"/>
</dbReference>
<dbReference type="Pfam" id="PF10335">
    <property type="entry name" value="DUF294_C"/>
    <property type="match status" value="1"/>
</dbReference>
<dbReference type="SUPFAM" id="SSF51206">
    <property type="entry name" value="cAMP-binding domain-like"/>
    <property type="match status" value="1"/>
</dbReference>
<dbReference type="Pfam" id="PF03445">
    <property type="entry name" value="DUF294"/>
    <property type="match status" value="1"/>
</dbReference>
<evidence type="ECO:0000256" key="1">
    <source>
        <dbReference type="ARBA" id="ARBA00023122"/>
    </source>
</evidence>
<dbReference type="InterPro" id="IPR000644">
    <property type="entry name" value="CBS_dom"/>
</dbReference>
<dbReference type="AlphaFoldDB" id="A0A935PWI8"/>
<dbReference type="InterPro" id="IPR005105">
    <property type="entry name" value="GlnD_Uridyltrans_N"/>
</dbReference>
<sequence length="618" mass="67950">MHDELAEIRDFLAHCPPFDGLDTASLTALTRHFVIRYLRRGAAFPPDGSGCLWLLRQGAIELRTADGQLARRMAEGDVHDAACLPDSLEGQWSGHAVEDSLLYGLPQADLEKLWEDHPELRQQALHDLGQRLRRAQRRTGSAIERDLGSLPLATLIARAPVCARSTETIREAAMRMTRERVSALLVVDEGRLCGIVTDRDLRSRCLAAGLPENTSLSAIMTASPFTLPPDAPGFEAVLAMTRRGIHHLPVVEHGRLHGLVSSTDLLRAQGVSSVHLADRIRRAGDLAELVGHAAELPELWINLARRSETTPVLGRIVSGIADALTGRLLTLAETRRGPPPVPYAWIAYGSQGRHELTLNSDQDNALILADGFDASHHGAYFAQLARDVCDGLAACGLMHCPGEMMASNPRWRQPLAGWSRLFSDWIEHTDRQKARLASNLFDFRVVHGDEQLGRPLRRQIARNCPRHDTLFVHLVANACSTPPPLGFFRQLVVIREGEHEGDLDIKRHGLLPIVDLARIHALAAGVRETGTLPRLRAAAAGKLLSRDGAETLGAAFEFLLALRTRHQKEQLSRGLRADNFLAPATLSAGDRQSLRDVFLAIARQQKALQLAFPHPPAR</sequence>
<dbReference type="InterPro" id="IPR043519">
    <property type="entry name" value="NT_sf"/>
</dbReference>
<keyword evidence="1 2" id="KW-0129">CBS domain</keyword>
<dbReference type="Pfam" id="PF00571">
    <property type="entry name" value="CBS"/>
    <property type="match status" value="2"/>
</dbReference>
<dbReference type="PANTHER" id="PTHR43080">
    <property type="entry name" value="CBS DOMAIN-CONTAINING PROTEIN CBSX3, MITOCHONDRIAL"/>
    <property type="match status" value="1"/>
</dbReference>
<dbReference type="InterPro" id="IPR051257">
    <property type="entry name" value="Diverse_CBS-Domain"/>
</dbReference>
<dbReference type="InterPro" id="IPR014710">
    <property type="entry name" value="RmlC-like_jellyroll"/>
</dbReference>
<dbReference type="GO" id="GO:0008773">
    <property type="term" value="F:[protein-PII] uridylyltransferase activity"/>
    <property type="evidence" value="ECO:0007669"/>
    <property type="project" value="InterPro"/>
</dbReference>
<dbReference type="Gene3D" id="3.10.580.10">
    <property type="entry name" value="CBS-domain"/>
    <property type="match status" value="1"/>
</dbReference>
<dbReference type="SUPFAM" id="SSF54631">
    <property type="entry name" value="CBS-domain pair"/>
    <property type="match status" value="1"/>
</dbReference>
<evidence type="ECO:0000313" key="4">
    <source>
        <dbReference type="EMBL" id="MBK7674639.1"/>
    </source>
</evidence>